<dbReference type="AlphaFoldDB" id="A0A926S6X2"/>
<dbReference type="EMBL" id="JABFCZ010000011">
    <property type="protein sequence ID" value="MBD1546937.1"/>
    <property type="molecule type" value="Genomic_DNA"/>
</dbReference>
<feature type="chain" id="PRO_5037687618" evidence="4">
    <location>
        <begin position="27"/>
        <end position="244"/>
    </location>
</feature>
<dbReference type="InterPro" id="IPR017853">
    <property type="entry name" value="GH"/>
</dbReference>
<dbReference type="Proteomes" id="UP000598467">
    <property type="component" value="Unassembled WGS sequence"/>
</dbReference>
<dbReference type="InterPro" id="IPR018077">
    <property type="entry name" value="Glyco_hydro_fam25_subgr"/>
</dbReference>
<dbReference type="PROSITE" id="PS51904">
    <property type="entry name" value="GLYCOSYL_HYDROL_F25_2"/>
    <property type="match status" value="1"/>
</dbReference>
<reference evidence="5" key="1">
    <citation type="submission" date="2020-05" db="EMBL/GenBank/DDBJ databases">
        <title>Identification of trans-AT polyketide cluster in two marine bacteria, producers of a novel glutaramide-containing polyketide sesbanimide D and analogs.</title>
        <authorList>
            <person name="Kacar D."/>
            <person name="Rodriguez P."/>
            <person name="Canedo L."/>
            <person name="Gonzalez E."/>
            <person name="Galan B."/>
            <person name="De La Calle F."/>
            <person name="Garcia J.L."/>
        </authorList>
    </citation>
    <scope>NUCLEOTIDE SEQUENCE</scope>
    <source>
        <strain evidence="5">PHM038</strain>
    </source>
</reference>
<comment type="caution">
    <text evidence="5">The sequence shown here is derived from an EMBL/GenBank/DDBJ whole genome shotgun (WGS) entry which is preliminary data.</text>
</comment>
<dbReference type="GO" id="GO:0016998">
    <property type="term" value="P:cell wall macromolecule catabolic process"/>
    <property type="evidence" value="ECO:0007669"/>
    <property type="project" value="InterPro"/>
</dbReference>
<dbReference type="SMART" id="SM00641">
    <property type="entry name" value="Glyco_25"/>
    <property type="match status" value="1"/>
</dbReference>
<dbReference type="InterPro" id="IPR002053">
    <property type="entry name" value="Glyco_hydro_25"/>
</dbReference>
<comment type="similarity">
    <text evidence="1">Belongs to the glycosyl hydrolase 25 family.</text>
</comment>
<evidence type="ECO:0000256" key="1">
    <source>
        <dbReference type="ARBA" id="ARBA00010646"/>
    </source>
</evidence>
<protein>
    <submittedName>
        <fullName evidence="5">Glycoside hydrolase family 25 protein</fullName>
    </submittedName>
</protein>
<evidence type="ECO:0000313" key="6">
    <source>
        <dbReference type="Proteomes" id="UP000598467"/>
    </source>
</evidence>
<evidence type="ECO:0000256" key="2">
    <source>
        <dbReference type="ARBA" id="ARBA00022801"/>
    </source>
</evidence>
<dbReference type="SUPFAM" id="SSF51445">
    <property type="entry name" value="(Trans)glycosidases"/>
    <property type="match status" value="1"/>
</dbReference>
<keyword evidence="3" id="KW-0326">Glycosidase</keyword>
<name>A0A926S6X2_9HYPH</name>
<dbReference type="RefSeq" id="WP_190291680.1">
    <property type="nucleotide sequence ID" value="NZ_JABFCZ010000011.1"/>
</dbReference>
<organism evidence="5 6">
    <name type="scientific">Roseibium aggregatum</name>
    <dbReference type="NCBI Taxonomy" id="187304"/>
    <lineage>
        <taxon>Bacteria</taxon>
        <taxon>Pseudomonadati</taxon>
        <taxon>Pseudomonadota</taxon>
        <taxon>Alphaproteobacteria</taxon>
        <taxon>Hyphomicrobiales</taxon>
        <taxon>Stappiaceae</taxon>
        <taxon>Roseibium</taxon>
    </lineage>
</organism>
<gene>
    <name evidence="5" type="ORF">HK439_11740</name>
</gene>
<dbReference type="PROSITE" id="PS51257">
    <property type="entry name" value="PROKAR_LIPOPROTEIN"/>
    <property type="match status" value="1"/>
</dbReference>
<dbReference type="GO" id="GO:0003796">
    <property type="term" value="F:lysozyme activity"/>
    <property type="evidence" value="ECO:0007669"/>
    <property type="project" value="InterPro"/>
</dbReference>
<evidence type="ECO:0000256" key="3">
    <source>
        <dbReference type="ARBA" id="ARBA00023295"/>
    </source>
</evidence>
<accession>A0A926S6X2</accession>
<sequence>MSFCFRRLLPVIALIFLGSCSGYEFPDPTPEDYAVHGIDISRWQGDVDWNAVRNDGISFAWLKATEGGDHMDPRFLDNWHGAKAAGLPRGAYHFYYFCRPVEEQIAWVQENIPVDPEALPLVLDMEWNAHSKTCQERPDREKVLRDMNAFLDAMENHYGKRPVIYSSVDFHRDRLVDALHKEQFWLRSVAAYPNRVYKNREDWYFWQYTAEGKVDGIQGEVDRNVFFGAKSQFKDWMDGKLKRF</sequence>
<dbReference type="PANTHER" id="PTHR34135:SF2">
    <property type="entry name" value="LYSOZYME"/>
    <property type="match status" value="1"/>
</dbReference>
<dbReference type="GO" id="GO:0016052">
    <property type="term" value="P:carbohydrate catabolic process"/>
    <property type="evidence" value="ECO:0007669"/>
    <property type="project" value="TreeGrafter"/>
</dbReference>
<keyword evidence="4" id="KW-0732">Signal</keyword>
<dbReference type="Gene3D" id="3.20.20.80">
    <property type="entry name" value="Glycosidases"/>
    <property type="match status" value="1"/>
</dbReference>
<evidence type="ECO:0000313" key="5">
    <source>
        <dbReference type="EMBL" id="MBD1546937.1"/>
    </source>
</evidence>
<feature type="signal peptide" evidence="4">
    <location>
        <begin position="1"/>
        <end position="26"/>
    </location>
</feature>
<proteinExistence type="inferred from homology"/>
<dbReference type="PANTHER" id="PTHR34135">
    <property type="entry name" value="LYSOZYME"/>
    <property type="match status" value="1"/>
</dbReference>
<dbReference type="Pfam" id="PF01183">
    <property type="entry name" value="Glyco_hydro_25"/>
    <property type="match status" value="1"/>
</dbReference>
<dbReference type="CDD" id="cd06413">
    <property type="entry name" value="GH25_muramidase_1"/>
    <property type="match status" value="1"/>
</dbReference>
<dbReference type="GO" id="GO:0009253">
    <property type="term" value="P:peptidoglycan catabolic process"/>
    <property type="evidence" value="ECO:0007669"/>
    <property type="project" value="InterPro"/>
</dbReference>
<keyword evidence="2 5" id="KW-0378">Hydrolase</keyword>
<evidence type="ECO:0000256" key="4">
    <source>
        <dbReference type="SAM" id="SignalP"/>
    </source>
</evidence>